<name>W0P0J4_BUCMP</name>
<comment type="subcellular location">
    <subcellularLocation>
        <location evidence="1">Membrane</location>
        <topology evidence="1">Single-pass membrane protein</topology>
    </subcellularLocation>
</comment>
<gene>
    <name evidence="6" type="primary">ytfn</name>
    <name evidence="6" type="ORF">BUMPUSDA_CDS00506</name>
</gene>
<dbReference type="PANTHER" id="PTHR36985">
    <property type="entry name" value="TRANSLOCATION AND ASSEMBLY MODULE SUBUNIT TAMB"/>
    <property type="match status" value="1"/>
</dbReference>
<dbReference type="HOGENOM" id="CLU_306047_0_0_6"/>
<dbReference type="RefSeq" id="WP_025384563.1">
    <property type="nucleotide sequence ID" value="NZ_CP002697.1"/>
</dbReference>
<keyword evidence="4 5" id="KW-0472">Membrane</keyword>
<reference evidence="6 7" key="1">
    <citation type="journal article" date="2013" name="BMC Genomics">
        <title>Comparative analysis of genome sequences from four strains of the Buchnera aphidicola Mp endosymbion of the green peach aphid, Myzus persicae.</title>
        <authorList>
            <person name="Jiang Z."/>
            <person name="Jones D.H."/>
            <person name="Khuri S."/>
            <person name="Tsinoremas N.F."/>
            <person name="Wyss T."/>
            <person name="Jander G."/>
            <person name="Wilson A.C."/>
        </authorList>
    </citation>
    <scope>NUCLEOTIDE SEQUENCE [LARGE SCALE GENOMIC DNA]</scope>
    <source>
        <strain evidence="7">str. USDA (Myzus persicae)</strain>
    </source>
</reference>
<dbReference type="EMBL" id="CP002697">
    <property type="protein sequence ID" value="AHG60281.1"/>
    <property type="molecule type" value="Genomic_DNA"/>
</dbReference>
<dbReference type="AlphaFoldDB" id="W0P0J4"/>
<evidence type="ECO:0000256" key="5">
    <source>
        <dbReference type="SAM" id="Phobius"/>
    </source>
</evidence>
<dbReference type="PATRIC" id="fig|1009856.3.peg.79"/>
<accession>W0P0J4</accession>
<dbReference type="GO" id="GO:0016020">
    <property type="term" value="C:membrane"/>
    <property type="evidence" value="ECO:0007669"/>
    <property type="project" value="UniProtKB-SubCell"/>
</dbReference>
<dbReference type="PANTHER" id="PTHR36985:SF1">
    <property type="entry name" value="TRANSLOCATION AND ASSEMBLY MODULE SUBUNIT TAMB"/>
    <property type="match status" value="1"/>
</dbReference>
<evidence type="ECO:0000313" key="7">
    <source>
        <dbReference type="Proteomes" id="UP000019087"/>
    </source>
</evidence>
<keyword evidence="3 5" id="KW-1133">Transmembrane helix</keyword>
<dbReference type="Proteomes" id="UP000019087">
    <property type="component" value="Chromosome"/>
</dbReference>
<keyword evidence="2 5" id="KW-0812">Transmembrane</keyword>
<protein>
    <submittedName>
        <fullName evidence="6">Ytfn</fullName>
    </submittedName>
</protein>
<evidence type="ECO:0000256" key="2">
    <source>
        <dbReference type="ARBA" id="ARBA00022692"/>
    </source>
</evidence>
<evidence type="ECO:0000256" key="4">
    <source>
        <dbReference type="ARBA" id="ARBA00023136"/>
    </source>
</evidence>
<evidence type="ECO:0000256" key="3">
    <source>
        <dbReference type="ARBA" id="ARBA00022989"/>
    </source>
</evidence>
<organism evidence="6 7">
    <name type="scientific">Buchnera aphidicola str. USDA</name>
    <name type="common">Myzus persicae</name>
    <dbReference type="NCBI Taxonomy" id="1009856"/>
    <lineage>
        <taxon>Bacteria</taxon>
        <taxon>Pseudomonadati</taxon>
        <taxon>Pseudomonadota</taxon>
        <taxon>Gammaproteobacteria</taxon>
        <taxon>Enterobacterales</taxon>
        <taxon>Erwiniaceae</taxon>
        <taxon>Buchnera</taxon>
    </lineage>
</organism>
<evidence type="ECO:0000313" key="6">
    <source>
        <dbReference type="EMBL" id="AHG60281.1"/>
    </source>
</evidence>
<sequence>MSIYQRYLSKSLIFFSSVIIIFFVFIESNTGFKLFFNFTNRLFLGFKVEEISGNWRNFTLKNINYNNSKVSIQANSIHIILDIPSLFNVSTIFKEIETNNLMILFKKENISTHSIIQKLSFDTIKQNIFIKYPVIFQKIHSDKILIKTSNINILLSNFFGGVKLINNNITFFPTNIDTIHVVSSNITLKENLLKNNLSNFDYLYKKNKINNFLHFLSTQSNIFIPFNINFISVKCKNVNLIDHKISNFFSAELRAKIEDNILKIKKIKIYNNIISIKSYGKIIFSHDTIICNIKNKILIPKFYKKVINFSFKSFLNNKFMFQLIFNNLYKINIHGEIFLDDLNHPFQIYFTSKNLFFSIKKNITLEIKKFKAILTGEIDNYSLSFQQIFKICDMPSIFIDINGNGNLKNIFLKKINFSLLKSTIFNKKKNELAKNIIHNPYILELIGKTNIIGKTINNTYNLCAPKISIDTKLMQKKLSILGSLCYRNLNVLETSGINLLAGKNKLYLKGFIGKKNNIYSSILANNLDYFFPNLKGKIESVLHVYGNYMHPVIMNQISVNNLNWKDNLYLKSIKILSNMNIKNKFLGNFLLDIKKAQFFQFYINSLHIYANWNNKNQKFCFLFKSPILYMNIMLNSIIDDKTGHWYGFLKKIYIKTFWGKFITKKVPFSYFYNSHSIINNFYTKKIKVENFFSSLIYKTKKSFLNILNKPFINFTSELFIQTKLKWILGKNISYGNILLNSQNIKLERKNKELTFYENIDYLHLSLNLIHNDLKSKWIIKKSITSLEKQDISGQLNVLDLYNQKKLEGKFVISNFPLSFINLFTTKFKQVKGRFNSQIKFFGSLYCPQVLANVNFKNILIKSDNILRYISLFFPYFLGKLDHIKINQEIIMEKGDLLFTFNKLLSNSNHIQWNLLFKSKKVEIVSFSKIKFQFSSKLNLHYFLKKYDLIGYIKFSFFYFKINEKNFMI</sequence>
<evidence type="ECO:0000256" key="1">
    <source>
        <dbReference type="ARBA" id="ARBA00004167"/>
    </source>
</evidence>
<dbReference type="KEGG" id="bapu:BUMPUSDA_CDS00506"/>
<proteinExistence type="predicted"/>
<feature type="transmembrane region" description="Helical" evidence="5">
    <location>
        <begin position="7"/>
        <end position="26"/>
    </location>
</feature>